<dbReference type="EMBL" id="FNRI01000001">
    <property type="protein sequence ID" value="SEA01021.1"/>
    <property type="molecule type" value="Genomic_DNA"/>
</dbReference>
<dbReference type="InterPro" id="IPR029044">
    <property type="entry name" value="Nucleotide-diphossugar_trans"/>
</dbReference>
<gene>
    <name evidence="4" type="ORF">SAMN05444145_101279</name>
</gene>
<dbReference type="Pfam" id="PF00535">
    <property type="entry name" value="Glycos_transf_2"/>
    <property type="match status" value="1"/>
</dbReference>
<evidence type="ECO:0000313" key="5">
    <source>
        <dbReference type="Proteomes" id="UP000183253"/>
    </source>
</evidence>
<evidence type="ECO:0000259" key="3">
    <source>
        <dbReference type="Pfam" id="PF00535"/>
    </source>
</evidence>
<dbReference type="OrthoDB" id="1114838at2"/>
<dbReference type="AlphaFoldDB" id="A0A1H3XQ45"/>
<dbReference type="STRING" id="1033731.SAMN05444145_101279"/>
<protein>
    <submittedName>
        <fullName evidence="4">Glycosyl transferase family 2</fullName>
    </submittedName>
</protein>
<keyword evidence="2 4" id="KW-0808">Transferase</keyword>
<evidence type="ECO:0000256" key="2">
    <source>
        <dbReference type="ARBA" id="ARBA00022679"/>
    </source>
</evidence>
<name>A0A1H3XQ45_9BACT</name>
<keyword evidence="5" id="KW-1185">Reference proteome</keyword>
<accession>A0A1H3XQ45</accession>
<dbReference type="GO" id="GO:0016758">
    <property type="term" value="F:hexosyltransferase activity"/>
    <property type="evidence" value="ECO:0007669"/>
    <property type="project" value="UniProtKB-ARBA"/>
</dbReference>
<organism evidence="4 5">
    <name type="scientific">Alistipes timonensis JC136</name>
    <dbReference type="NCBI Taxonomy" id="1033731"/>
    <lineage>
        <taxon>Bacteria</taxon>
        <taxon>Pseudomonadati</taxon>
        <taxon>Bacteroidota</taxon>
        <taxon>Bacteroidia</taxon>
        <taxon>Bacteroidales</taxon>
        <taxon>Rikenellaceae</taxon>
        <taxon>Alistipes</taxon>
    </lineage>
</organism>
<dbReference type="PANTHER" id="PTHR22916">
    <property type="entry name" value="GLYCOSYLTRANSFERASE"/>
    <property type="match status" value="1"/>
</dbReference>
<evidence type="ECO:0000256" key="1">
    <source>
        <dbReference type="ARBA" id="ARBA00022676"/>
    </source>
</evidence>
<sequence>MEKVSIIVPMYNVEKYIRRCLESLLTQTYPLVEIIAISDASPDKSAVIANEMAAEVACNVTSVVGGGGKLLNVIILKKNVGLGSVRDIGVGMASGKYVMFVDSDDYVHPQIVETCVNAMESGNCQMAQVDYVRTSAFTADFRLIAQPQCEIVEGLHIEDCSDHISCAKLYLTDIIRKHGLKMIYRSFEDTAFTRAYSLLCKKAVFIHEVMYFYYVNPDSATATMSAAKISQSIARANDVIEVYKQHGLTQKAEVYRLASQKVLIRNLLRMPKGTKLELTADMTVHPDTHRVIKLFNGHRILFGLYGCSRLGLKFTVKHILKTIGLMK</sequence>
<dbReference type="Gene3D" id="3.90.550.10">
    <property type="entry name" value="Spore Coat Polysaccharide Biosynthesis Protein SpsA, Chain A"/>
    <property type="match status" value="1"/>
</dbReference>
<proteinExistence type="predicted"/>
<evidence type="ECO:0000313" key="4">
    <source>
        <dbReference type="EMBL" id="SEA01021.1"/>
    </source>
</evidence>
<keyword evidence="1" id="KW-0328">Glycosyltransferase</keyword>
<dbReference type="CDD" id="cd00761">
    <property type="entry name" value="Glyco_tranf_GTA_type"/>
    <property type="match status" value="1"/>
</dbReference>
<dbReference type="InterPro" id="IPR001173">
    <property type="entry name" value="Glyco_trans_2-like"/>
</dbReference>
<dbReference type="PANTHER" id="PTHR22916:SF51">
    <property type="entry name" value="GLYCOSYLTRANSFERASE EPSH-RELATED"/>
    <property type="match status" value="1"/>
</dbReference>
<dbReference type="Proteomes" id="UP000183253">
    <property type="component" value="Unassembled WGS sequence"/>
</dbReference>
<feature type="domain" description="Glycosyltransferase 2-like" evidence="3">
    <location>
        <begin position="5"/>
        <end position="144"/>
    </location>
</feature>
<dbReference type="RefSeq" id="WP_010259490.1">
    <property type="nucleotide sequence ID" value="NZ_CAEG01000001.1"/>
</dbReference>
<reference evidence="4 5" key="1">
    <citation type="submission" date="2016-10" db="EMBL/GenBank/DDBJ databases">
        <authorList>
            <person name="de Groot N.N."/>
        </authorList>
    </citation>
    <scope>NUCLEOTIDE SEQUENCE [LARGE SCALE GENOMIC DNA]</scope>
    <source>
        <strain evidence="4 5">DSM 25383</strain>
    </source>
</reference>
<dbReference type="SUPFAM" id="SSF53448">
    <property type="entry name" value="Nucleotide-diphospho-sugar transferases"/>
    <property type="match status" value="1"/>
</dbReference>